<organism evidence="5 6">
    <name type="scientific">Streptomyces chilikensis</name>
    <dbReference type="NCBI Taxonomy" id="1194079"/>
    <lineage>
        <taxon>Bacteria</taxon>
        <taxon>Bacillati</taxon>
        <taxon>Actinomycetota</taxon>
        <taxon>Actinomycetes</taxon>
        <taxon>Kitasatosporales</taxon>
        <taxon>Streptomycetaceae</taxon>
        <taxon>Streptomyces</taxon>
    </lineage>
</organism>
<sequence>MAIGAAPLPYTRPVSPMEAWFLVYPDSVPGVMHLFVRGTGVITGPQLADAVERAARSCPGTRLTRDGMTWKDSGRAPEVRELPPGGLDLAADPPDLHRPLMGDPGPTCEVLLSCQDGETRVVFRAFHGALDGKGLMFWAEEVFRALRGETLLGAPDAVSEAELLERLDARGVTSSPGVEADLAWPSALGARRKGGDRGFFWRRRTVDGSHPGAVAKVALAVTRARGLDTGRFMVPVDLRRHAPELRSTGNLTHNPLLEVDADSGWEEAHERMLTLLARNHDLAARADTVMTQVPLDVLRGQIAELDAYSAARNKYAALAIVSHMGRVDEAALSTGAFRATEVFVLPNSGPVGPPEIDLVEFGGRTEITVGWHDEPGTAQRAEALLDAIEEELSPAHRRQWAGNAPSRPLSRPGTVVEQFEAQAARTPDAVALTGPEGPVTYAELNRRADAVAAELQDRGVGRGSVVGLAVGRTVAAMAGVWGVLKAGAAYLPLDPAHPDQRLKGLLRDARVSVCLVGADLAKRDLVPVGCEAAVLEDLAGRGGRPVPAGVRPDDLAYVIYTSGSTGRPKGVEIEHAQLTVFADWAIPLYGVDGTTRFPLFTSLAFDLSNTALFLPLLVGGSVALVPDDLDHTVLREMLTSSGANALKLTPTHLDLISRLGLRPVGFRTVVAGGELLRGAVAARAQEIFGPQCGIFNEYGPTETTIGCMSRRFDPERDAELPSVPIGLPTPNTAIHLLDARGRFVEPGEVGEMYLAGAQLARGYRGRPDLDAERFLRLADGTRVYRSGDLARLLPSGELESAGRTDEQVKVHGHRVEPAEIARVLEEHPSVASAFSAGLPRPGTTDRTLCAWAVPAGDGEPAALLPLLEDHLRERLPRYMVPSTILLIPELPLTQNGKVDVSALPKPAGSPGASHGPGGAGGPVGERDEVEETIAEIWTEVLGLPADRLGQDPDFHALGGDSVSLLTMLARVSSDVVGREGEKEFMSHLAGFIARPTLRHVSEVARGLR</sequence>
<dbReference type="RefSeq" id="WP_359275165.1">
    <property type="nucleotide sequence ID" value="NZ_JBEZNA010000058.1"/>
</dbReference>
<dbReference type="Gene3D" id="1.10.1200.10">
    <property type="entry name" value="ACP-like"/>
    <property type="match status" value="1"/>
</dbReference>
<evidence type="ECO:0000313" key="5">
    <source>
        <dbReference type="EMBL" id="MEU9579885.1"/>
    </source>
</evidence>
<evidence type="ECO:0000256" key="1">
    <source>
        <dbReference type="ARBA" id="ARBA00022450"/>
    </source>
</evidence>
<dbReference type="PROSITE" id="PS00455">
    <property type="entry name" value="AMP_BINDING"/>
    <property type="match status" value="1"/>
</dbReference>
<keyword evidence="2" id="KW-0597">Phosphoprotein</keyword>
<feature type="region of interest" description="Disordered" evidence="3">
    <location>
        <begin position="902"/>
        <end position="924"/>
    </location>
</feature>
<dbReference type="Proteomes" id="UP001551584">
    <property type="component" value="Unassembled WGS sequence"/>
</dbReference>
<feature type="domain" description="Carrier" evidence="4">
    <location>
        <begin position="924"/>
        <end position="1008"/>
    </location>
</feature>
<dbReference type="InterPro" id="IPR000873">
    <property type="entry name" value="AMP-dep_synth/lig_dom"/>
</dbReference>
<dbReference type="Pfam" id="PF13193">
    <property type="entry name" value="AMP-binding_C"/>
    <property type="match status" value="1"/>
</dbReference>
<dbReference type="Pfam" id="PF00550">
    <property type="entry name" value="PP-binding"/>
    <property type="match status" value="1"/>
</dbReference>
<dbReference type="CDD" id="cd05930">
    <property type="entry name" value="A_NRPS"/>
    <property type="match status" value="1"/>
</dbReference>
<evidence type="ECO:0000313" key="6">
    <source>
        <dbReference type="Proteomes" id="UP001551584"/>
    </source>
</evidence>
<dbReference type="Gene3D" id="3.40.50.12780">
    <property type="entry name" value="N-terminal domain of ligase-like"/>
    <property type="match status" value="1"/>
</dbReference>
<dbReference type="PANTHER" id="PTHR45527">
    <property type="entry name" value="NONRIBOSOMAL PEPTIDE SYNTHETASE"/>
    <property type="match status" value="1"/>
</dbReference>
<protein>
    <submittedName>
        <fullName evidence="5">Amino acid adenylation domain-containing protein</fullName>
    </submittedName>
</protein>
<dbReference type="NCBIfam" id="TIGR01733">
    <property type="entry name" value="AA-adenyl-dom"/>
    <property type="match status" value="1"/>
</dbReference>
<dbReference type="InterPro" id="IPR042099">
    <property type="entry name" value="ANL_N_sf"/>
</dbReference>
<dbReference type="PROSITE" id="PS00012">
    <property type="entry name" value="PHOSPHOPANTETHEINE"/>
    <property type="match status" value="1"/>
</dbReference>
<dbReference type="InterPro" id="IPR020459">
    <property type="entry name" value="AMP-binding"/>
</dbReference>
<dbReference type="SUPFAM" id="SSF56801">
    <property type="entry name" value="Acetyl-CoA synthetase-like"/>
    <property type="match status" value="1"/>
</dbReference>
<dbReference type="InterPro" id="IPR036736">
    <property type="entry name" value="ACP-like_sf"/>
</dbReference>
<dbReference type="PANTHER" id="PTHR45527:SF1">
    <property type="entry name" value="FATTY ACID SYNTHASE"/>
    <property type="match status" value="1"/>
</dbReference>
<feature type="compositionally biased region" description="Gly residues" evidence="3">
    <location>
        <begin position="914"/>
        <end position="923"/>
    </location>
</feature>
<comment type="caution">
    <text evidence="5">The sequence shown here is derived from an EMBL/GenBank/DDBJ whole genome shotgun (WGS) entry which is preliminary data.</text>
</comment>
<dbReference type="PROSITE" id="PS50075">
    <property type="entry name" value="CARRIER"/>
    <property type="match status" value="1"/>
</dbReference>
<evidence type="ECO:0000256" key="3">
    <source>
        <dbReference type="SAM" id="MobiDB-lite"/>
    </source>
</evidence>
<feature type="compositionally biased region" description="Basic and acidic residues" evidence="3">
    <location>
        <begin position="63"/>
        <end position="81"/>
    </location>
</feature>
<evidence type="ECO:0000256" key="2">
    <source>
        <dbReference type="ARBA" id="ARBA00022553"/>
    </source>
</evidence>
<dbReference type="InterPro" id="IPR006162">
    <property type="entry name" value="Ppantetheine_attach_site"/>
</dbReference>
<dbReference type="InterPro" id="IPR020845">
    <property type="entry name" value="AMP-binding_CS"/>
</dbReference>
<keyword evidence="1" id="KW-0596">Phosphopantetheine</keyword>
<dbReference type="InterPro" id="IPR045851">
    <property type="entry name" value="AMP-bd_C_sf"/>
</dbReference>
<dbReference type="InterPro" id="IPR010071">
    <property type="entry name" value="AA_adenyl_dom"/>
</dbReference>
<dbReference type="Gene3D" id="3.30.300.30">
    <property type="match status" value="1"/>
</dbReference>
<dbReference type="EMBL" id="JBEZNA010000058">
    <property type="protein sequence ID" value="MEU9579885.1"/>
    <property type="molecule type" value="Genomic_DNA"/>
</dbReference>
<gene>
    <name evidence="5" type="ORF">AB0D95_21875</name>
</gene>
<name>A0ABV3EUI2_9ACTN</name>
<evidence type="ECO:0000259" key="4">
    <source>
        <dbReference type="PROSITE" id="PS50075"/>
    </source>
</evidence>
<dbReference type="InterPro" id="IPR009081">
    <property type="entry name" value="PP-bd_ACP"/>
</dbReference>
<keyword evidence="6" id="KW-1185">Reference proteome</keyword>
<dbReference type="InterPro" id="IPR025110">
    <property type="entry name" value="AMP-bd_C"/>
</dbReference>
<accession>A0ABV3EUI2</accession>
<proteinExistence type="predicted"/>
<dbReference type="PRINTS" id="PR00154">
    <property type="entry name" value="AMPBINDING"/>
</dbReference>
<feature type="compositionally biased region" description="Low complexity" evidence="3">
    <location>
        <begin position="904"/>
        <end position="913"/>
    </location>
</feature>
<reference evidence="5 6" key="1">
    <citation type="submission" date="2024-06" db="EMBL/GenBank/DDBJ databases">
        <title>The Natural Products Discovery Center: Release of the First 8490 Sequenced Strains for Exploring Actinobacteria Biosynthetic Diversity.</title>
        <authorList>
            <person name="Kalkreuter E."/>
            <person name="Kautsar S.A."/>
            <person name="Yang D."/>
            <person name="Bader C.D."/>
            <person name="Teijaro C.N."/>
            <person name="Fluegel L."/>
            <person name="Davis C.M."/>
            <person name="Simpson J.R."/>
            <person name="Lauterbach L."/>
            <person name="Steele A.D."/>
            <person name="Gui C."/>
            <person name="Meng S."/>
            <person name="Li G."/>
            <person name="Viehrig K."/>
            <person name="Ye F."/>
            <person name="Su P."/>
            <person name="Kiefer A.F."/>
            <person name="Nichols A."/>
            <person name="Cepeda A.J."/>
            <person name="Yan W."/>
            <person name="Fan B."/>
            <person name="Jiang Y."/>
            <person name="Adhikari A."/>
            <person name="Zheng C.-J."/>
            <person name="Schuster L."/>
            <person name="Cowan T.M."/>
            <person name="Smanski M.J."/>
            <person name="Chevrette M.G."/>
            <person name="De Carvalho L.P.S."/>
            <person name="Shen B."/>
        </authorList>
    </citation>
    <scope>NUCLEOTIDE SEQUENCE [LARGE SCALE GENOMIC DNA]</scope>
    <source>
        <strain evidence="5 6">NPDC048117</strain>
    </source>
</reference>
<feature type="region of interest" description="Disordered" evidence="3">
    <location>
        <begin position="62"/>
        <end position="89"/>
    </location>
</feature>
<dbReference type="Pfam" id="PF00501">
    <property type="entry name" value="AMP-binding"/>
    <property type="match status" value="1"/>
</dbReference>